<keyword evidence="1 3" id="KW-0238">DNA-binding</keyword>
<dbReference type="NCBIfam" id="TIGR01439">
    <property type="entry name" value="lp_hng_hel_AbrB"/>
    <property type="match status" value="1"/>
</dbReference>
<dbReference type="InterPro" id="IPR052731">
    <property type="entry name" value="B_subtilis_Trans_State_Reg"/>
</dbReference>
<gene>
    <name evidence="3" type="ORF">FDB51_06050</name>
</gene>
<name>A0A846JTM5_CLOBO</name>
<protein>
    <submittedName>
        <fullName evidence="3">AbrB/MazE/SpoVT family DNA-binding domain-containing protein</fullName>
    </submittedName>
</protein>
<accession>A0A846JTM5</accession>
<dbReference type="InterPro" id="IPR007159">
    <property type="entry name" value="SpoVT-AbrB_dom"/>
</dbReference>
<comment type="caution">
    <text evidence="3">The sequence shown here is derived from an EMBL/GenBank/DDBJ whole genome shotgun (WGS) entry which is preliminary data.</text>
</comment>
<evidence type="ECO:0000256" key="1">
    <source>
        <dbReference type="PROSITE-ProRule" id="PRU01076"/>
    </source>
</evidence>
<dbReference type="SMART" id="SM00966">
    <property type="entry name" value="SpoVT_AbrB"/>
    <property type="match status" value="1"/>
</dbReference>
<evidence type="ECO:0000313" key="4">
    <source>
        <dbReference type="Proteomes" id="UP000473681"/>
    </source>
</evidence>
<feature type="domain" description="SpoVT-AbrB" evidence="2">
    <location>
        <begin position="5"/>
        <end position="50"/>
    </location>
</feature>
<dbReference type="Pfam" id="PF04014">
    <property type="entry name" value="MazE_antitoxin"/>
    <property type="match status" value="1"/>
</dbReference>
<dbReference type="Proteomes" id="UP000473681">
    <property type="component" value="Unassembled WGS sequence"/>
</dbReference>
<dbReference type="Gene3D" id="2.10.260.10">
    <property type="match status" value="1"/>
</dbReference>
<dbReference type="InterPro" id="IPR037914">
    <property type="entry name" value="SpoVT-AbrB_sf"/>
</dbReference>
<dbReference type="EMBL" id="SWVK01000006">
    <property type="protein sequence ID" value="NFN34705.1"/>
    <property type="molecule type" value="Genomic_DNA"/>
</dbReference>
<organism evidence="3 4">
    <name type="scientific">Clostridium botulinum</name>
    <dbReference type="NCBI Taxonomy" id="1491"/>
    <lineage>
        <taxon>Bacteria</taxon>
        <taxon>Bacillati</taxon>
        <taxon>Bacillota</taxon>
        <taxon>Clostridia</taxon>
        <taxon>Eubacteriales</taxon>
        <taxon>Clostridiaceae</taxon>
        <taxon>Clostridium</taxon>
    </lineage>
</organism>
<sequence length="81" mass="9362">MIDEGIIRNLDALGRIVVPKEMRKLLCVKEGDPVRIIKNNNSIIIKKCKNSCVFCEAEDNIFEFQNMCICKDCKDKLMQIK</sequence>
<dbReference type="GO" id="GO:0003677">
    <property type="term" value="F:DNA binding"/>
    <property type="evidence" value="ECO:0007669"/>
    <property type="project" value="UniProtKB-UniRule"/>
</dbReference>
<dbReference type="PROSITE" id="PS51740">
    <property type="entry name" value="SPOVT_ABRB"/>
    <property type="match status" value="1"/>
</dbReference>
<dbReference type="SUPFAM" id="SSF89447">
    <property type="entry name" value="AbrB/MazE/MraZ-like"/>
    <property type="match status" value="1"/>
</dbReference>
<proteinExistence type="predicted"/>
<evidence type="ECO:0000259" key="2">
    <source>
        <dbReference type="PROSITE" id="PS51740"/>
    </source>
</evidence>
<dbReference type="AlphaFoldDB" id="A0A846JTM5"/>
<dbReference type="PANTHER" id="PTHR36432">
    <property type="match status" value="1"/>
</dbReference>
<evidence type="ECO:0000313" key="3">
    <source>
        <dbReference type="EMBL" id="NFN34705.1"/>
    </source>
</evidence>
<reference evidence="3 4" key="1">
    <citation type="submission" date="2019-04" db="EMBL/GenBank/DDBJ databases">
        <title>Genome sequencing of Clostridium botulinum Groups I-IV and Clostridium butyricum.</title>
        <authorList>
            <person name="Brunt J."/>
            <person name="Van Vliet A.H.M."/>
            <person name="Stringer S.C."/>
            <person name="Carter A.T."/>
            <person name="Peck M.W."/>
        </authorList>
    </citation>
    <scope>NUCLEOTIDE SEQUENCE [LARGE SCALE GENOMIC DNA]</scope>
    <source>
        <strain evidence="3 4">CB-K-33E</strain>
    </source>
</reference>
<dbReference type="PANTHER" id="PTHR36432:SF4">
    <property type="entry name" value="TRANSITION STATE REGULATOR ABH-RELATED"/>
    <property type="match status" value="1"/>
</dbReference>